<dbReference type="GO" id="GO:0030151">
    <property type="term" value="F:molybdenum ion binding"/>
    <property type="evidence" value="ECO:0007669"/>
    <property type="project" value="InterPro"/>
</dbReference>
<dbReference type="GO" id="GO:0030170">
    <property type="term" value="F:pyridoxal phosphate binding"/>
    <property type="evidence" value="ECO:0007669"/>
    <property type="project" value="InterPro"/>
</dbReference>
<sequence length="178" mass="19023">MRVHSVNHDTQHHFSKPPVPEITLIEGIGVEGDAHAGATVQHLHLIKVDASAPNLRQVHLIQSELFATLAAAGYEVGSGDLGENVTTYGVDLLNLPTGTQLHLGDTAVVTLTGLRNPCSQINKFRKGLLKTMLHKDAAGEVVRLTGVMSVVNTGGIVRPGDQLEVVYPTEPHQPLDLV</sequence>
<dbReference type="Proteomes" id="UP000549971">
    <property type="component" value="Unassembled WGS sequence"/>
</dbReference>
<proteinExistence type="predicted"/>
<evidence type="ECO:0000313" key="3">
    <source>
        <dbReference type="Proteomes" id="UP000549971"/>
    </source>
</evidence>
<accession>A0A7W9JG05</accession>
<keyword evidence="3" id="KW-1185">Reference proteome</keyword>
<evidence type="ECO:0000313" key="2">
    <source>
        <dbReference type="EMBL" id="MBB5841120.1"/>
    </source>
</evidence>
<dbReference type="EMBL" id="JACHMY010000001">
    <property type="protein sequence ID" value="MBB5841120.1"/>
    <property type="molecule type" value="Genomic_DNA"/>
</dbReference>
<name>A0A7W9JG05_9ACTN</name>
<dbReference type="PANTHER" id="PTHR36930:SF1">
    <property type="entry name" value="MOSC DOMAIN-CONTAINING PROTEIN"/>
    <property type="match status" value="1"/>
</dbReference>
<feature type="domain" description="MOSC" evidence="1">
    <location>
        <begin position="17"/>
        <end position="166"/>
    </location>
</feature>
<organism evidence="2 3">
    <name type="scientific">Kribbella italica</name>
    <dbReference type="NCBI Taxonomy" id="1540520"/>
    <lineage>
        <taxon>Bacteria</taxon>
        <taxon>Bacillati</taxon>
        <taxon>Actinomycetota</taxon>
        <taxon>Actinomycetes</taxon>
        <taxon>Propionibacteriales</taxon>
        <taxon>Kribbellaceae</taxon>
        <taxon>Kribbella</taxon>
    </lineage>
</organism>
<dbReference type="PANTHER" id="PTHR36930">
    <property type="entry name" value="METAL-SULFUR CLUSTER BIOSYNTHESIS PROTEINS YUAD-RELATED"/>
    <property type="match status" value="1"/>
</dbReference>
<dbReference type="RefSeq" id="WP_184804004.1">
    <property type="nucleotide sequence ID" value="NZ_JACHMY010000001.1"/>
</dbReference>
<dbReference type="SUPFAM" id="SSF50800">
    <property type="entry name" value="PK beta-barrel domain-like"/>
    <property type="match status" value="1"/>
</dbReference>
<dbReference type="Gene3D" id="2.40.33.20">
    <property type="entry name" value="PK beta-barrel domain-like"/>
    <property type="match status" value="1"/>
</dbReference>
<evidence type="ECO:0000259" key="1">
    <source>
        <dbReference type="PROSITE" id="PS51340"/>
    </source>
</evidence>
<dbReference type="AlphaFoldDB" id="A0A7W9JG05"/>
<comment type="caution">
    <text evidence="2">The sequence shown here is derived from an EMBL/GenBank/DDBJ whole genome shotgun (WGS) entry which is preliminary data.</text>
</comment>
<dbReference type="Pfam" id="PF03473">
    <property type="entry name" value="MOSC"/>
    <property type="match status" value="1"/>
</dbReference>
<dbReference type="InterPro" id="IPR052716">
    <property type="entry name" value="MOSC_domain"/>
</dbReference>
<reference evidence="2 3" key="1">
    <citation type="submission" date="2020-08" db="EMBL/GenBank/DDBJ databases">
        <title>Sequencing the genomes of 1000 actinobacteria strains.</title>
        <authorList>
            <person name="Klenk H.-P."/>
        </authorList>
    </citation>
    <scope>NUCLEOTIDE SEQUENCE [LARGE SCALE GENOMIC DNA]</scope>
    <source>
        <strain evidence="2 3">DSM 28967</strain>
    </source>
</reference>
<dbReference type="InterPro" id="IPR011037">
    <property type="entry name" value="Pyrv_Knase-like_insert_dom_sf"/>
</dbReference>
<protein>
    <submittedName>
        <fullName evidence="2">MOSC domain-containing protein YiiM</fullName>
    </submittedName>
</protein>
<dbReference type="PROSITE" id="PS51340">
    <property type="entry name" value="MOSC"/>
    <property type="match status" value="1"/>
</dbReference>
<dbReference type="InterPro" id="IPR005302">
    <property type="entry name" value="MoCF_Sase_C"/>
</dbReference>
<gene>
    <name evidence="2" type="ORF">HDA39_007854</name>
</gene>
<dbReference type="GO" id="GO:0003824">
    <property type="term" value="F:catalytic activity"/>
    <property type="evidence" value="ECO:0007669"/>
    <property type="project" value="InterPro"/>
</dbReference>